<evidence type="ECO:0000313" key="1">
    <source>
        <dbReference type="EMBL" id="CAG8768341.1"/>
    </source>
</evidence>
<name>A0A9N9J9H9_9GLOM</name>
<gene>
    <name evidence="1" type="ORF">DERYTH_LOCUS18445</name>
</gene>
<dbReference type="Proteomes" id="UP000789405">
    <property type="component" value="Unassembled WGS sequence"/>
</dbReference>
<dbReference type="AlphaFoldDB" id="A0A9N9J9H9"/>
<sequence length="48" mass="5344">MLVTLPSVYNNDLHFEKHSKVVKGELVGCGNGVYVYLGYTSNVMIVVR</sequence>
<evidence type="ECO:0000313" key="2">
    <source>
        <dbReference type="Proteomes" id="UP000789405"/>
    </source>
</evidence>
<comment type="caution">
    <text evidence="1">The sequence shown here is derived from an EMBL/GenBank/DDBJ whole genome shotgun (WGS) entry which is preliminary data.</text>
</comment>
<organism evidence="1 2">
    <name type="scientific">Dentiscutata erythropus</name>
    <dbReference type="NCBI Taxonomy" id="1348616"/>
    <lineage>
        <taxon>Eukaryota</taxon>
        <taxon>Fungi</taxon>
        <taxon>Fungi incertae sedis</taxon>
        <taxon>Mucoromycota</taxon>
        <taxon>Glomeromycotina</taxon>
        <taxon>Glomeromycetes</taxon>
        <taxon>Diversisporales</taxon>
        <taxon>Gigasporaceae</taxon>
        <taxon>Dentiscutata</taxon>
    </lineage>
</organism>
<protein>
    <submittedName>
        <fullName evidence="1">9002_t:CDS:1</fullName>
    </submittedName>
</protein>
<reference evidence="1" key="1">
    <citation type="submission" date="2021-06" db="EMBL/GenBank/DDBJ databases">
        <authorList>
            <person name="Kallberg Y."/>
            <person name="Tangrot J."/>
            <person name="Rosling A."/>
        </authorList>
    </citation>
    <scope>NUCLEOTIDE SEQUENCE</scope>
    <source>
        <strain evidence="1">MA453B</strain>
    </source>
</reference>
<accession>A0A9N9J9H9</accession>
<dbReference type="EMBL" id="CAJVPY010018731">
    <property type="protein sequence ID" value="CAG8768341.1"/>
    <property type="molecule type" value="Genomic_DNA"/>
</dbReference>
<keyword evidence="2" id="KW-1185">Reference proteome</keyword>
<proteinExistence type="predicted"/>